<dbReference type="Proteomes" id="UP000019116">
    <property type="component" value="Chromosome 7A"/>
</dbReference>
<dbReference type="InterPro" id="IPR004808">
    <property type="entry name" value="AP_endonuc_1"/>
</dbReference>
<evidence type="ECO:0000313" key="6">
    <source>
        <dbReference type="Proteomes" id="UP000019116"/>
    </source>
</evidence>
<dbReference type="InterPro" id="IPR036691">
    <property type="entry name" value="Endo/exonu/phosph_ase_sf"/>
</dbReference>
<dbReference type="PANTHER" id="PTHR22748:SF19">
    <property type="entry name" value="ENDONUCLEASE_EXONUCLEASE_PHOSPHATASE DOMAIN-CONTAINING PROTEIN"/>
    <property type="match status" value="1"/>
</dbReference>
<dbReference type="SUPFAM" id="SSF56219">
    <property type="entry name" value="DNase I-like"/>
    <property type="match status" value="1"/>
</dbReference>
<evidence type="ECO:0008006" key="7">
    <source>
        <dbReference type="Google" id="ProtNLM"/>
    </source>
</evidence>
<evidence type="ECO:0000256" key="2">
    <source>
        <dbReference type="ARBA" id="ARBA00022801"/>
    </source>
</evidence>
<dbReference type="GO" id="GO:0003906">
    <property type="term" value="F:DNA-(apurinic or apyrimidinic site) endonuclease activity"/>
    <property type="evidence" value="ECO:0000318"/>
    <property type="project" value="GO_Central"/>
</dbReference>
<dbReference type="Gramene" id="TraesCAD_scaffold_007041_01G000100.1">
    <property type="protein sequence ID" value="TraesCAD_scaffold_007041_01G000100.1"/>
    <property type="gene ID" value="TraesCAD_scaffold_007041_01G000100"/>
</dbReference>
<dbReference type="PANTHER" id="PTHR22748">
    <property type="entry name" value="AP ENDONUCLEASE"/>
    <property type="match status" value="1"/>
</dbReference>
<dbReference type="Gramene" id="TraesCS7A03G0702300.1">
    <property type="protein sequence ID" value="TraesCS7A03G0702300.1.CDS1"/>
    <property type="gene ID" value="TraesCS7A03G0702300"/>
</dbReference>
<name>A0A3B6RG36_WHEAT</name>
<accession>A0A3B6RG36</accession>
<keyword evidence="3 4" id="KW-0460">Magnesium</keyword>
<reference evidence="5" key="1">
    <citation type="submission" date="2018-08" db="EMBL/GenBank/DDBJ databases">
        <authorList>
            <person name="Rossello M."/>
        </authorList>
    </citation>
    <scope>NUCLEOTIDE SEQUENCE [LARGE SCALE GENOMIC DNA]</scope>
    <source>
        <strain evidence="5">cv. Chinese Spring</strain>
    </source>
</reference>
<dbReference type="STRING" id="4565.A0A3B6RG36"/>
<comment type="cofactor">
    <cofactor evidence="4">
        <name>Mg(2+)</name>
        <dbReference type="ChEBI" id="CHEBI:18420"/>
    </cofactor>
    <cofactor evidence="4">
        <name>Mn(2+)</name>
        <dbReference type="ChEBI" id="CHEBI:29035"/>
    </cofactor>
    <text evidence="4">Probably binds two magnesium or manganese ions per subunit.</text>
</comment>
<dbReference type="Gramene" id="TraesRN7A0100681300.1">
    <property type="protein sequence ID" value="TraesRN7A0100681300.1"/>
    <property type="gene ID" value="TraesRN7A0100681300"/>
</dbReference>
<dbReference type="GO" id="GO:0006284">
    <property type="term" value="P:base-excision repair"/>
    <property type="evidence" value="ECO:0000318"/>
    <property type="project" value="GO_Central"/>
</dbReference>
<dbReference type="SMR" id="A0A3B6RG36"/>
<sequence>MDYNLKTVFWNVRGLNSGAKCTAVRSMISAVAPTIVCLQETKLAHVSDAIVLEMLGPSFEDYFFLPAAGTCGGILLACQRSTISLSLQSPHRRAPHYGLGLFPGRRWSLVAHWGVRATR</sequence>
<feature type="binding site" evidence="4">
    <location>
        <position position="11"/>
    </location>
    <ligand>
        <name>Mg(2+)</name>
        <dbReference type="ChEBI" id="CHEBI:18420"/>
        <label>1</label>
    </ligand>
</feature>
<evidence type="ECO:0000256" key="4">
    <source>
        <dbReference type="PIRSR" id="PIRSR604808-2"/>
    </source>
</evidence>
<dbReference type="Gene3D" id="3.60.10.10">
    <property type="entry name" value="Endonuclease/exonuclease/phosphatase"/>
    <property type="match status" value="1"/>
</dbReference>
<keyword evidence="1 4" id="KW-0479">Metal-binding</keyword>
<keyword evidence="6" id="KW-1185">Reference proteome</keyword>
<dbReference type="OMA" id="CQRSTIS"/>
<evidence type="ECO:0000313" key="5">
    <source>
        <dbReference type="EnsemblPlants" id="TraesCS7A02G291200.1.cds1"/>
    </source>
</evidence>
<dbReference type="GO" id="GO:0008081">
    <property type="term" value="F:phosphoric diester hydrolase activity"/>
    <property type="evidence" value="ECO:0000318"/>
    <property type="project" value="GO_Central"/>
</dbReference>
<dbReference type="GO" id="GO:0008311">
    <property type="term" value="F:double-stranded DNA 3'-5' DNA exonuclease activity"/>
    <property type="evidence" value="ECO:0000318"/>
    <property type="project" value="GO_Central"/>
</dbReference>
<evidence type="ECO:0000256" key="3">
    <source>
        <dbReference type="ARBA" id="ARBA00022842"/>
    </source>
</evidence>
<dbReference type="GO" id="GO:0005634">
    <property type="term" value="C:nucleus"/>
    <property type="evidence" value="ECO:0000318"/>
    <property type="project" value="GO_Central"/>
</dbReference>
<reference evidence="5" key="2">
    <citation type="submission" date="2018-10" db="UniProtKB">
        <authorList>
            <consortium name="EnsemblPlants"/>
        </authorList>
    </citation>
    <scope>IDENTIFICATION</scope>
</reference>
<dbReference type="OrthoDB" id="691861at2759"/>
<dbReference type="EnsemblPlants" id="TraesCS7A02G291200.1">
    <property type="protein sequence ID" value="TraesCS7A02G291200.1.cds1"/>
    <property type="gene ID" value="TraesCS7A02G291200"/>
</dbReference>
<dbReference type="AlphaFoldDB" id="A0A3B6RG36"/>
<organism evidence="5">
    <name type="scientific">Triticum aestivum</name>
    <name type="common">Wheat</name>
    <dbReference type="NCBI Taxonomy" id="4565"/>
    <lineage>
        <taxon>Eukaryota</taxon>
        <taxon>Viridiplantae</taxon>
        <taxon>Streptophyta</taxon>
        <taxon>Embryophyta</taxon>
        <taxon>Tracheophyta</taxon>
        <taxon>Spermatophyta</taxon>
        <taxon>Magnoliopsida</taxon>
        <taxon>Liliopsida</taxon>
        <taxon>Poales</taxon>
        <taxon>Poaceae</taxon>
        <taxon>BOP clade</taxon>
        <taxon>Pooideae</taxon>
        <taxon>Triticodae</taxon>
        <taxon>Triticeae</taxon>
        <taxon>Triticinae</taxon>
        <taxon>Triticum</taxon>
    </lineage>
</organism>
<keyword evidence="4" id="KW-0464">Manganese</keyword>
<keyword evidence="2" id="KW-0378">Hydrolase</keyword>
<protein>
    <recommendedName>
        <fullName evidence="7">Endonuclease/exonuclease/phosphatase domain-containing protein</fullName>
    </recommendedName>
</protein>
<proteinExistence type="predicted"/>
<feature type="binding site" evidence="4">
    <location>
        <position position="40"/>
    </location>
    <ligand>
        <name>Mg(2+)</name>
        <dbReference type="ChEBI" id="CHEBI:18420"/>
        <label>1</label>
    </ligand>
</feature>
<dbReference type="Gramene" id="TraesROB_scaffold_027355_01G000200.1">
    <property type="protein sequence ID" value="TraesROB_scaffold_027355_01G000200.1"/>
    <property type="gene ID" value="TraesROB_scaffold_027355_01G000200"/>
</dbReference>
<dbReference type="Gramene" id="TraesCLE_scaffold_007912_01G000200.1">
    <property type="protein sequence ID" value="TraesCLE_scaffold_007912_01G000200.1"/>
    <property type="gene ID" value="TraesCLE_scaffold_007912_01G000200"/>
</dbReference>
<dbReference type="Gramene" id="TraesWEE_scaffold_014292_01G000100.1">
    <property type="protein sequence ID" value="TraesWEE_scaffold_014292_01G000100.1"/>
    <property type="gene ID" value="TraesWEE_scaffold_014292_01G000100"/>
</dbReference>
<dbReference type="GO" id="GO:0046872">
    <property type="term" value="F:metal ion binding"/>
    <property type="evidence" value="ECO:0007669"/>
    <property type="project" value="UniProtKB-KW"/>
</dbReference>
<dbReference type="Gramene" id="TraesCS7A02G291200.1">
    <property type="protein sequence ID" value="TraesCS7A02G291200.1.cds1"/>
    <property type="gene ID" value="TraesCS7A02G291200"/>
</dbReference>
<evidence type="ECO:0000256" key="1">
    <source>
        <dbReference type="ARBA" id="ARBA00022723"/>
    </source>
</evidence>